<organism evidence="1 2">
    <name type="scientific">Parashewanella curva</name>
    <dbReference type="NCBI Taxonomy" id="2338552"/>
    <lineage>
        <taxon>Bacteria</taxon>
        <taxon>Pseudomonadati</taxon>
        <taxon>Pseudomonadota</taxon>
        <taxon>Gammaproteobacteria</taxon>
        <taxon>Alteromonadales</taxon>
        <taxon>Shewanellaceae</taxon>
        <taxon>Parashewanella</taxon>
    </lineage>
</organism>
<evidence type="ECO:0000313" key="2">
    <source>
        <dbReference type="Proteomes" id="UP000281474"/>
    </source>
</evidence>
<accession>A0A3L8Q1G6</accession>
<gene>
    <name evidence="1" type="ORF">D5018_05240</name>
</gene>
<dbReference type="Proteomes" id="UP000281474">
    <property type="component" value="Unassembled WGS sequence"/>
</dbReference>
<keyword evidence="2" id="KW-1185">Reference proteome</keyword>
<reference evidence="1 2" key="1">
    <citation type="submission" date="2018-09" db="EMBL/GenBank/DDBJ databases">
        <title>Phylogeny of the Shewanellaceae, and recommendation for two new genera, Pseudoshewanella and Parashewanella.</title>
        <authorList>
            <person name="Wang G."/>
        </authorList>
    </citation>
    <scope>NUCLEOTIDE SEQUENCE [LARGE SCALE GENOMIC DNA]</scope>
    <source>
        <strain evidence="1 2">C51</strain>
    </source>
</reference>
<name>A0A3L8Q1G6_9GAMM</name>
<dbReference type="OrthoDB" id="9823668at2"/>
<dbReference type="AlphaFoldDB" id="A0A3L8Q1G6"/>
<proteinExistence type="predicted"/>
<sequence>MGIVGSRSFLYSSYSPVIDETLINKIKNGKRGNFSSLQGLWERFKNFLVGIKSQEFTTPLNVILMAGGAGSSLQQTDQTACREAMWKFNNLPRRVVNGYKGPMITMTTPPDHWNDAGNIIFTLVYRDLNGNEKKVELCKINRKKDKDIQKKRKQAFELAAESLTSAYCQPHELLQRCPDSFAHETEVYDLFEQLRSANTESECDDAFLSLKQLCLDSRIKFKARVKSMDQIGKVRQKSYWVVFSEPKQRPYLLKKGVTSFDWDNIPSNTRDFQDDLWLKLSEDTVEVTEEHSLTGSAYFYGNGVYLRS</sequence>
<dbReference type="EMBL" id="QZEI01000012">
    <property type="protein sequence ID" value="RLV60678.1"/>
    <property type="molecule type" value="Genomic_DNA"/>
</dbReference>
<protein>
    <submittedName>
        <fullName evidence="1">Uncharacterized protein</fullName>
    </submittedName>
</protein>
<comment type="caution">
    <text evidence="1">The sequence shown here is derived from an EMBL/GenBank/DDBJ whole genome shotgun (WGS) entry which is preliminary data.</text>
</comment>
<dbReference type="RefSeq" id="WP_121837956.1">
    <property type="nucleotide sequence ID" value="NZ_ML014761.1"/>
</dbReference>
<evidence type="ECO:0000313" key="1">
    <source>
        <dbReference type="EMBL" id="RLV60678.1"/>
    </source>
</evidence>